<evidence type="ECO:0000256" key="2">
    <source>
        <dbReference type="ARBA" id="ARBA00023002"/>
    </source>
</evidence>
<dbReference type="InterPro" id="IPR036291">
    <property type="entry name" value="NAD(P)-bd_dom_sf"/>
</dbReference>
<dbReference type="SMART" id="SM00822">
    <property type="entry name" value="PKS_KR"/>
    <property type="match status" value="1"/>
</dbReference>
<proteinExistence type="inferred from homology"/>
<evidence type="ECO:0000256" key="3">
    <source>
        <dbReference type="RuleBase" id="RU000363"/>
    </source>
</evidence>
<dbReference type="PROSITE" id="PS00061">
    <property type="entry name" value="ADH_SHORT"/>
    <property type="match status" value="1"/>
</dbReference>
<dbReference type="InterPro" id="IPR020904">
    <property type="entry name" value="Sc_DH/Rdtase_CS"/>
</dbReference>
<dbReference type="Gene3D" id="3.40.50.720">
    <property type="entry name" value="NAD(P)-binding Rossmann-like Domain"/>
    <property type="match status" value="1"/>
</dbReference>
<dbReference type="SUPFAM" id="SSF51735">
    <property type="entry name" value="NAD(P)-binding Rossmann-fold domains"/>
    <property type="match status" value="1"/>
</dbReference>
<dbReference type="PRINTS" id="PR00081">
    <property type="entry name" value="GDHRDH"/>
</dbReference>
<dbReference type="InterPro" id="IPR057326">
    <property type="entry name" value="KR_dom"/>
</dbReference>
<evidence type="ECO:0000259" key="4">
    <source>
        <dbReference type="SMART" id="SM00822"/>
    </source>
</evidence>
<dbReference type="PRINTS" id="PR00080">
    <property type="entry name" value="SDRFAMILY"/>
</dbReference>
<comment type="caution">
    <text evidence="5">The sequence shown here is derived from an EMBL/GenBank/DDBJ whole genome shotgun (WGS) entry which is preliminary data.</text>
</comment>
<dbReference type="EMBL" id="JAPCID010000022">
    <property type="protein sequence ID" value="MDA0139144.1"/>
    <property type="molecule type" value="Genomic_DNA"/>
</dbReference>
<dbReference type="Proteomes" id="UP001147700">
    <property type="component" value="Unassembled WGS sequence"/>
</dbReference>
<feature type="domain" description="Ketoreductase" evidence="4">
    <location>
        <begin position="8"/>
        <end position="177"/>
    </location>
</feature>
<keyword evidence="6" id="KW-1185">Reference proteome</keyword>
<keyword evidence="2" id="KW-0560">Oxidoreductase</keyword>
<gene>
    <name evidence="5" type="ORF">OJ962_16705</name>
</gene>
<dbReference type="CDD" id="cd05233">
    <property type="entry name" value="SDR_c"/>
    <property type="match status" value="1"/>
</dbReference>
<accession>A0ABT4RKR6</accession>
<evidence type="ECO:0000256" key="1">
    <source>
        <dbReference type="ARBA" id="ARBA00006484"/>
    </source>
</evidence>
<sequence length="288" mass="29545">MVWNLSGRVALITGAASGIGAELARQLAARGMRPALIDVDRQALQAVSAGLPGAETAVADVRDGEALTAAIDDLAARCGGLDVAVANAGVATGGPLRLVGPETVEETLDINLLGVWRTTRAALPHVLERRGYVLLVSSAAAVFAPAGLGAYSMSKAGVEALGRVLRTELRTHGVGVGVAYYLFLNTPMVAGSDNSPIFAGSRSRLPGPLAKTWPLEPAVARTVRGIERRSRAVAYPPFLHALMAVRGLLDNALVDRVSAGTMPAMEAAFAAEAERVGAGAAARAVGGR</sequence>
<protein>
    <submittedName>
        <fullName evidence="5">Short-chain dehydrogenase/reductase</fullName>
    </submittedName>
</protein>
<dbReference type="Pfam" id="PF00106">
    <property type="entry name" value="adh_short"/>
    <property type="match status" value="1"/>
</dbReference>
<dbReference type="RefSeq" id="WP_202956672.1">
    <property type="nucleotide sequence ID" value="NZ_JAPCID010000022.1"/>
</dbReference>
<reference evidence="5" key="1">
    <citation type="submission" date="2022-10" db="EMBL/GenBank/DDBJ databases">
        <title>The WGS of Solirubrobacter sp. CPCC 204708.</title>
        <authorList>
            <person name="Jiang Z."/>
        </authorList>
    </citation>
    <scope>NUCLEOTIDE SEQUENCE</scope>
    <source>
        <strain evidence="5">CPCC 204708</strain>
    </source>
</reference>
<evidence type="ECO:0000313" key="6">
    <source>
        <dbReference type="Proteomes" id="UP001147700"/>
    </source>
</evidence>
<dbReference type="PANTHER" id="PTHR44196">
    <property type="entry name" value="DEHYDROGENASE/REDUCTASE SDR FAMILY MEMBER 7B"/>
    <property type="match status" value="1"/>
</dbReference>
<name>A0ABT4RKR6_9ACTN</name>
<dbReference type="InterPro" id="IPR002347">
    <property type="entry name" value="SDR_fam"/>
</dbReference>
<dbReference type="NCBIfam" id="NF004526">
    <property type="entry name" value="PRK05872.1"/>
    <property type="match status" value="1"/>
</dbReference>
<evidence type="ECO:0000313" key="5">
    <source>
        <dbReference type="EMBL" id="MDA0139144.1"/>
    </source>
</evidence>
<comment type="similarity">
    <text evidence="1 3">Belongs to the short-chain dehydrogenases/reductases (SDR) family.</text>
</comment>
<organism evidence="5 6">
    <name type="scientific">Solirubrobacter deserti</name>
    <dbReference type="NCBI Taxonomy" id="2282478"/>
    <lineage>
        <taxon>Bacteria</taxon>
        <taxon>Bacillati</taxon>
        <taxon>Actinomycetota</taxon>
        <taxon>Thermoleophilia</taxon>
        <taxon>Solirubrobacterales</taxon>
        <taxon>Solirubrobacteraceae</taxon>
        <taxon>Solirubrobacter</taxon>
    </lineage>
</organism>
<dbReference type="PANTHER" id="PTHR44196:SF1">
    <property type="entry name" value="DEHYDROGENASE_REDUCTASE SDR FAMILY MEMBER 7B"/>
    <property type="match status" value="1"/>
</dbReference>